<protein>
    <recommendedName>
        <fullName evidence="1">Bacteriophage tail tape measure N-terminal domain-containing protein</fullName>
    </recommendedName>
</protein>
<accession>A0A2D2CX65</accession>
<evidence type="ECO:0000313" key="2">
    <source>
        <dbReference type="EMBL" id="ATQ67358.1"/>
    </source>
</evidence>
<evidence type="ECO:0000259" key="1">
    <source>
        <dbReference type="Pfam" id="PF06791"/>
    </source>
</evidence>
<keyword evidence="3" id="KW-1185">Reference proteome</keyword>
<gene>
    <name evidence="2" type="ORF">CQW49_05210</name>
</gene>
<dbReference type="Proteomes" id="UP000230709">
    <property type="component" value="Chromosome"/>
</dbReference>
<evidence type="ECO:0000313" key="3">
    <source>
        <dbReference type="Proteomes" id="UP000230709"/>
    </source>
</evidence>
<reference evidence="3" key="1">
    <citation type="submission" date="2017-10" db="EMBL/GenBank/DDBJ databases">
        <title>Completed PacBio SMRT sequence of Methylosinus trichosporium OB3b reveals presence of a third large plasmid.</title>
        <authorList>
            <person name="Charles T.C."/>
            <person name="Lynch M.D.J."/>
            <person name="Heil J.R."/>
            <person name="Cheng J."/>
        </authorList>
    </citation>
    <scope>NUCLEOTIDE SEQUENCE [LARGE SCALE GENOMIC DNA]</scope>
    <source>
        <strain evidence="3">OB3b</strain>
    </source>
</reference>
<dbReference type="InterPro" id="IPR009628">
    <property type="entry name" value="Phage_tape_measure_N"/>
</dbReference>
<dbReference type="EMBL" id="CP023737">
    <property type="protein sequence ID" value="ATQ67358.1"/>
    <property type="molecule type" value="Genomic_DNA"/>
</dbReference>
<dbReference type="STRING" id="595536.GCA_000178815_04118"/>
<dbReference type="Pfam" id="PF06791">
    <property type="entry name" value="TMP_2"/>
    <property type="match status" value="1"/>
</dbReference>
<sequence>MAASVGIRLQTTGGEEVVRVLEKISSAAETQFKKSAAEARAFGRAVTDVAAELQPDRLVSGLSQAAAPRWSQMTSRMSLLRPDTAATNDGRAQIGGFAQHQWLNLNRQGQDAITMLASGSSMMQVFSTQAAQVYDVFASSKGGAASGVKAFSSAVAGAVTPTRLLGATIVGTAATSVIALTRFKSTTDELQASLDGLGRFSGVSLTDARGLAENASAASGMSLRSSSHIVAGALGAGLDANTAGGVAALSKQFSIKLGMGLDDAAKELTDALADPAKGADELAKRYGLVTLAQGRHIDELTKVGDRSGAAAELLRDLRGALDRIADRRSPFSRLIDRVETGASDVLTSYGEALANNPANRTVNRLFGVQGNESASTVFARMRSGELQRQQAARQADLAGQDVYSIVRETAPDLFARRDLEQQVERFQRALGREGVGKVLDDLGVSGDMTREAVERLKTSLEMLKTPMQRVGEENALRMRSIEAETIGQKAQLAAEQAYRAELDNSKDKLAAAMAAEGARNATIAESTRVMREQAKQAEQRVELAGLKPYERAKREAELTLREDLRKANLAPGAGARTDIYTKPAIDGFASVGTAATRLADVLTGSADRIGRLISAPEQRAATASPTLLFARNGGDFYSAIQRAEGTDRFGDPYNTSLGYMRSPKPLVDMTMSESLAWGDQVRRAQGLNSSAKGAFQITNTTQRDAMRALGLGANDMFNAENQNRMADWIFKTQGVGAWEGFKSHPAERATAQTAGLGAQSRQLDEAGEAWRKYDATVKAINIEQVDTWLKGENESLDMQRHAIDLSSNSWGLNVQQLAAAEERQRLLNEAQQRGIPLTEELTRRVGELSQKAAESARINEQTRKQIAELDFARDATTNVASSAAIAAAHGENVGDALKSSLRQVEDDLIRKSVGNIVGGLLGERGSSNMGLFGDVLGLNGKTGRDVQMTANNVTIGGAGSGGLLGGALNNGRSGGGLFGNLLDSGGSGGGLLSGLFGPDRNANFAGQAAGAIGPFQQTNSGGDLLPGLTSVFEKGFGSLLGGSGSGAGTITIKGNVVNVSGGSLSGLGGGGSGGFLSNIFGGSGGGSSGGGDVLGDVFSIFSTIGGFFGFANGGVMSGRGVVSLQRYEKGGVADRPQLALFGEGRHREAYIPMPDPRGLHVAVAADGRAHVTLPDGRGIPAVLEGRERLTTPGGSGEGRATPLRLNAFAGGGVMTSAGPAPLSYASAAAPSSLPPLRMSSPAAVAVASGGGAGGERRPVEVKIMDARGGNQVEKVYATHDEVMLMISARESQVAKGQANAGLKGW</sequence>
<name>A0A2D2CX65_METT3</name>
<dbReference type="Gene3D" id="1.10.530.10">
    <property type="match status" value="1"/>
</dbReference>
<feature type="domain" description="Bacteriophage tail tape measure N-terminal" evidence="1">
    <location>
        <begin position="99"/>
        <end position="297"/>
    </location>
</feature>
<proteinExistence type="predicted"/>
<dbReference type="KEGG" id="mtw:CQW49_05210"/>
<dbReference type="RefSeq" id="WP_003608888.1">
    <property type="nucleotide sequence ID" value="NZ_ADVE02000001.1"/>
</dbReference>
<organism evidence="2 3">
    <name type="scientific">Methylosinus trichosporium (strain ATCC 35070 / NCIMB 11131 / UNIQEM 75 / OB3b)</name>
    <dbReference type="NCBI Taxonomy" id="595536"/>
    <lineage>
        <taxon>Bacteria</taxon>
        <taxon>Pseudomonadati</taxon>
        <taxon>Pseudomonadota</taxon>
        <taxon>Alphaproteobacteria</taxon>
        <taxon>Hyphomicrobiales</taxon>
        <taxon>Methylocystaceae</taxon>
        <taxon>Methylosinus</taxon>
    </lineage>
</organism>